<keyword evidence="3" id="KW-1185">Reference proteome</keyword>
<dbReference type="InterPro" id="IPR024535">
    <property type="entry name" value="RHGA/B-epi-like_pectate_lyase"/>
</dbReference>
<comment type="caution">
    <text evidence="2">The sequence shown here is derived from an EMBL/GenBank/DDBJ whole genome shotgun (WGS) entry which is preliminary data.</text>
</comment>
<gene>
    <name evidence="2" type="ORF">HQ603_15245</name>
</gene>
<dbReference type="InterPro" id="IPR012334">
    <property type="entry name" value="Pectin_lyas_fold"/>
</dbReference>
<dbReference type="Gene3D" id="2.160.20.10">
    <property type="entry name" value="Single-stranded right-handed beta-helix, Pectin lyase-like"/>
    <property type="match status" value="1"/>
</dbReference>
<dbReference type="Proteomes" id="UP000825228">
    <property type="component" value="Unassembled WGS sequence"/>
</dbReference>
<accession>A0ABS7P919</accession>
<sequence length="415" mass="43722">MVGAGRTDRMGRRSLLVGGVAAGVGAAALVGGASRDPVAVEMTAGETDPGSLLGWVSVKAAPFNAQGNDQADDTAAIAAAYSAAQQQRRPLYFPPGEYRVRSLPQFDNYATVFGAGADLTTIIHASSGALLTLEDKQRVAIKNLGIFSLDPNSTAVVLDHCFRCSFDSVVFRGNHTSGSHPKFLPQRGLSLINNTGGTSFVNCDFNNYGTAMSTTAIQSYITNCKFTTNWVSLLGTGNNFASGMSLTNVEFTSDINPKTTSVHLLVDGRANDWWLTNVWFEGAATALQIGKSGVGGPSQFGMVNCKVAARTVGLDLLHCRQPYLANVAFDPDQQSTPRLIRIDPTNVPEGTAVNLITSQGADFPLNTFPRGWSVQGRGKTVSAGGGPIVTSPDGKSWRLTISNSGQVTGQNLGVI</sequence>
<dbReference type="SUPFAM" id="SSF51126">
    <property type="entry name" value="Pectin lyase-like"/>
    <property type="match status" value="1"/>
</dbReference>
<dbReference type="Pfam" id="PF12708">
    <property type="entry name" value="Pect-lyase_RHGA_epim"/>
    <property type="match status" value="1"/>
</dbReference>
<evidence type="ECO:0000259" key="1">
    <source>
        <dbReference type="Pfam" id="PF12708"/>
    </source>
</evidence>
<organism evidence="2 3">
    <name type="scientific">Rhodococcoides corynebacterioides</name>
    <dbReference type="NCBI Taxonomy" id="53972"/>
    <lineage>
        <taxon>Bacteria</taxon>
        <taxon>Bacillati</taxon>
        <taxon>Actinomycetota</taxon>
        <taxon>Actinomycetes</taxon>
        <taxon>Mycobacteriales</taxon>
        <taxon>Nocardiaceae</taxon>
        <taxon>Rhodococcoides</taxon>
    </lineage>
</organism>
<evidence type="ECO:0000313" key="3">
    <source>
        <dbReference type="Proteomes" id="UP000825228"/>
    </source>
</evidence>
<proteinExistence type="predicted"/>
<reference evidence="2 3" key="1">
    <citation type="submission" date="2020-06" db="EMBL/GenBank/DDBJ databases">
        <title>Taxonomy, biology and ecology of Rhodococcus bacteria occurring in California pistachio and other woody hosts as revealed by genome sequence analyses.</title>
        <authorList>
            <person name="Gai Y."/>
            <person name="Riely B."/>
        </authorList>
    </citation>
    <scope>NUCLEOTIDE SEQUENCE [LARGE SCALE GENOMIC DNA]</scope>
    <source>
        <strain evidence="2 3">BP-281</strain>
    </source>
</reference>
<name>A0ABS7P919_9NOCA</name>
<evidence type="ECO:0000313" key="2">
    <source>
        <dbReference type="EMBL" id="MBY6368109.1"/>
    </source>
</evidence>
<dbReference type="InterPro" id="IPR011050">
    <property type="entry name" value="Pectin_lyase_fold/virulence"/>
</dbReference>
<protein>
    <submittedName>
        <fullName evidence="2">Mannuronan epimerase</fullName>
    </submittedName>
</protein>
<feature type="domain" description="Rhamnogalacturonase A/B/Epimerase-like pectate lyase" evidence="1">
    <location>
        <begin position="61"/>
        <end position="228"/>
    </location>
</feature>
<dbReference type="EMBL" id="JABUBU010000018">
    <property type="protein sequence ID" value="MBY6368109.1"/>
    <property type="molecule type" value="Genomic_DNA"/>
</dbReference>